<feature type="region of interest" description="Disordered" evidence="1">
    <location>
        <begin position="45"/>
        <end position="67"/>
    </location>
</feature>
<comment type="caution">
    <text evidence="2">The sequence shown here is derived from an EMBL/GenBank/DDBJ whole genome shotgun (WGS) entry which is preliminary data.</text>
</comment>
<dbReference type="RefSeq" id="WP_077494725.1">
    <property type="nucleotide sequence ID" value="NZ_MLHG01000073.1"/>
</dbReference>
<keyword evidence="3" id="KW-1185">Reference proteome</keyword>
<sequence>MKHREPLINADGEIRELTEADFALAKPLAEVMPPEFMAMVKAHQKEMEQQGKIRTGRGKQKSPTKQSITLRLSPEVIQAFRATGQGWQTRINEVLLNHIKTA</sequence>
<name>A0A1V3IDT8_9PAST</name>
<accession>A0A1V3IDT8</accession>
<dbReference type="EMBL" id="MLHG01000073">
    <property type="protein sequence ID" value="OOF38206.1"/>
    <property type="molecule type" value="Genomic_DNA"/>
</dbReference>
<gene>
    <name evidence="2" type="ORF">BKK47_10000</name>
</gene>
<dbReference type="Pfam" id="PF14384">
    <property type="entry name" value="BrnA_antitoxin"/>
    <property type="match status" value="1"/>
</dbReference>
<evidence type="ECO:0000313" key="2">
    <source>
        <dbReference type="EMBL" id="OOF38206.1"/>
    </source>
</evidence>
<dbReference type="STRING" id="1908257.BKK47_10000"/>
<organism evidence="2 3">
    <name type="scientific">Rodentibacter mrazii</name>
    <dbReference type="NCBI Taxonomy" id="1908257"/>
    <lineage>
        <taxon>Bacteria</taxon>
        <taxon>Pseudomonadati</taxon>
        <taxon>Pseudomonadota</taxon>
        <taxon>Gammaproteobacteria</taxon>
        <taxon>Pasteurellales</taxon>
        <taxon>Pasteurellaceae</taxon>
        <taxon>Rodentibacter</taxon>
    </lineage>
</organism>
<dbReference type="InterPro" id="IPR025528">
    <property type="entry name" value="BrnA_antitoxin"/>
</dbReference>
<dbReference type="AlphaFoldDB" id="A0A1V3IDT8"/>
<evidence type="ECO:0000313" key="3">
    <source>
        <dbReference type="Proteomes" id="UP000189426"/>
    </source>
</evidence>
<protein>
    <submittedName>
        <fullName evidence="2">Toxin-antitoxin system, antitoxin component</fullName>
    </submittedName>
</protein>
<evidence type="ECO:0000256" key="1">
    <source>
        <dbReference type="SAM" id="MobiDB-lite"/>
    </source>
</evidence>
<dbReference type="Proteomes" id="UP000189426">
    <property type="component" value="Unassembled WGS sequence"/>
</dbReference>
<proteinExistence type="predicted"/>
<reference evidence="2 3" key="1">
    <citation type="submission" date="2016-10" db="EMBL/GenBank/DDBJ databases">
        <title>Rodentibacter gen. nov. and new species.</title>
        <authorList>
            <person name="Christensen H."/>
        </authorList>
    </citation>
    <scope>NUCLEOTIDE SEQUENCE [LARGE SCALE GENOMIC DNA]</scope>
    <source>
        <strain evidence="2 3">Ppn418</strain>
    </source>
</reference>